<reference evidence="3" key="1">
    <citation type="submission" date="2016-04" db="EMBL/GenBank/DDBJ databases">
        <title>Draft genome sequence of Paludibacter jiangxiensis strain NM7.</title>
        <authorList>
            <person name="Qiu Y."/>
            <person name="Matsuura N."/>
            <person name="Ohashi A."/>
            <person name="Tourlousse M.D."/>
            <person name="Sekiguchi Y."/>
        </authorList>
    </citation>
    <scope>NUCLEOTIDE SEQUENCE [LARGE SCALE GENOMIC DNA]</scope>
    <source>
        <strain evidence="3">NM7</strain>
    </source>
</reference>
<dbReference type="EMBL" id="BDCR01000003">
    <property type="protein sequence ID" value="GAT62866.1"/>
    <property type="molecule type" value="Genomic_DNA"/>
</dbReference>
<dbReference type="InterPro" id="IPR029044">
    <property type="entry name" value="Nucleotide-diphossugar_trans"/>
</dbReference>
<reference evidence="3" key="2">
    <citation type="journal article" date="2017" name="Genome Announc.">
        <title>Draft genome sequence of Paludibacter jiangxiensis NM7(T), a propionate-producing fermentative bacterium.</title>
        <authorList>
            <person name="Qiu Y.-L."/>
            <person name="Tourlousse D.M."/>
            <person name="Matsuura N."/>
            <person name="Ohashi A."/>
            <person name="Sekiguchi Y."/>
        </authorList>
    </citation>
    <scope>NUCLEOTIDE SEQUENCE [LARGE SCALE GENOMIC DNA]</scope>
    <source>
        <strain evidence="3">NM7</strain>
    </source>
</reference>
<dbReference type="Proteomes" id="UP000076586">
    <property type="component" value="Unassembled WGS sequence"/>
</dbReference>
<dbReference type="RefSeq" id="WP_068703560.1">
    <property type="nucleotide sequence ID" value="NZ_BDCR01000003.1"/>
</dbReference>
<accession>A0A170ZNS0</accession>
<gene>
    <name evidence="2" type="ORF">PJIAN_3177</name>
</gene>
<dbReference type="OrthoDB" id="9788101at2"/>
<dbReference type="GO" id="GO:0016758">
    <property type="term" value="F:hexosyltransferase activity"/>
    <property type="evidence" value="ECO:0007669"/>
    <property type="project" value="UniProtKB-ARBA"/>
</dbReference>
<dbReference type="Pfam" id="PF00535">
    <property type="entry name" value="Glycos_transf_2"/>
    <property type="match status" value="1"/>
</dbReference>
<dbReference type="PANTHER" id="PTHR22916">
    <property type="entry name" value="GLYCOSYLTRANSFERASE"/>
    <property type="match status" value="1"/>
</dbReference>
<dbReference type="PANTHER" id="PTHR22916:SF65">
    <property type="entry name" value="SLR1065 PROTEIN"/>
    <property type="match status" value="1"/>
</dbReference>
<keyword evidence="3" id="KW-1185">Reference proteome</keyword>
<dbReference type="Gene3D" id="3.90.550.10">
    <property type="entry name" value="Spore Coat Polysaccharide Biosynthesis Protein SpsA, Chain A"/>
    <property type="match status" value="1"/>
</dbReference>
<evidence type="ECO:0000313" key="2">
    <source>
        <dbReference type="EMBL" id="GAT62866.1"/>
    </source>
</evidence>
<comment type="caution">
    <text evidence="2">The sequence shown here is derived from an EMBL/GenBank/DDBJ whole genome shotgun (WGS) entry which is preliminary data.</text>
</comment>
<evidence type="ECO:0000313" key="3">
    <source>
        <dbReference type="Proteomes" id="UP000076586"/>
    </source>
</evidence>
<dbReference type="SUPFAM" id="SSF53448">
    <property type="entry name" value="Nucleotide-diphospho-sugar transferases"/>
    <property type="match status" value="1"/>
</dbReference>
<feature type="domain" description="Glycosyltransferase 2-like" evidence="1">
    <location>
        <begin position="8"/>
        <end position="125"/>
    </location>
</feature>
<evidence type="ECO:0000259" key="1">
    <source>
        <dbReference type="Pfam" id="PF00535"/>
    </source>
</evidence>
<sequence>MSLLPKISVITPSYNQGQFLEQTILSVLGQNYPNLEYIIIDGGSNDDSVEIIEKYSDHLSFWISEKDNGQAHAINKGFAKATGDILCWLNSDDMYMPNVLSYVASRLDIAKKQILSGNCIHFNETAEGVVTQGYDVQRYATEIDLINNDFIIQPSSFWTRRTWESVGVLNEQFHFVFDWEWFLRAQQSTVRFIFENKPFSIYREHDAHKTAVGGDKRKKEIVDLYTAFEATDNVFLFEHLSKDKDILKRYPVKVLKYICAVFRIRYSDSNLLLLLKSKKYSHFDRKKFENIFSLV</sequence>
<dbReference type="STRING" id="681398.PJIAN_3177"/>
<dbReference type="CDD" id="cd06433">
    <property type="entry name" value="GT_2_WfgS_like"/>
    <property type="match status" value="1"/>
</dbReference>
<keyword evidence="2" id="KW-0808">Transferase</keyword>
<proteinExistence type="predicted"/>
<dbReference type="InterPro" id="IPR001173">
    <property type="entry name" value="Glyco_trans_2-like"/>
</dbReference>
<name>A0A170ZNS0_9BACT</name>
<organism evidence="2 3">
    <name type="scientific">Paludibacter jiangxiensis</name>
    <dbReference type="NCBI Taxonomy" id="681398"/>
    <lineage>
        <taxon>Bacteria</taxon>
        <taxon>Pseudomonadati</taxon>
        <taxon>Bacteroidota</taxon>
        <taxon>Bacteroidia</taxon>
        <taxon>Bacteroidales</taxon>
        <taxon>Paludibacteraceae</taxon>
        <taxon>Paludibacter</taxon>
    </lineage>
</organism>
<protein>
    <submittedName>
        <fullName evidence="2">Glycosyl transferase family 2</fullName>
    </submittedName>
</protein>
<dbReference type="AlphaFoldDB" id="A0A170ZNS0"/>